<reference evidence="9" key="1">
    <citation type="journal article" date="2019" name="Int. J. Syst. Evol. Microbiol.">
        <title>The Global Catalogue of Microorganisms (GCM) 10K type strain sequencing project: providing services to taxonomists for standard genome sequencing and annotation.</title>
        <authorList>
            <consortium name="The Broad Institute Genomics Platform"/>
            <consortium name="The Broad Institute Genome Sequencing Center for Infectious Disease"/>
            <person name="Wu L."/>
            <person name="Ma J."/>
        </authorList>
    </citation>
    <scope>NUCLEOTIDE SEQUENCE [LARGE SCALE GENOMIC DNA]</scope>
    <source>
        <strain evidence="9">CCUG 58938</strain>
    </source>
</reference>
<evidence type="ECO:0000256" key="5">
    <source>
        <dbReference type="ARBA" id="ARBA00022989"/>
    </source>
</evidence>
<sequence>MKKWISQHQSLVLLRIGVSVLMMAHGFQRVYYNTVNDFGDFLNAKGFVIGYALAWTITLFELAGGLILALGKFTRWICLGWTVIITMGIILVHAQNGWFVVGPSTGGVEYSILLLLALITIGSNENKT</sequence>
<proteinExistence type="inferred from homology"/>
<dbReference type="EMBL" id="JBHTKA010000008">
    <property type="protein sequence ID" value="MFD1002402.1"/>
    <property type="molecule type" value="Genomic_DNA"/>
</dbReference>
<evidence type="ECO:0000313" key="8">
    <source>
        <dbReference type="EMBL" id="MFD1002402.1"/>
    </source>
</evidence>
<dbReference type="PANTHER" id="PTHR33452:SF1">
    <property type="entry name" value="INNER MEMBRANE PROTEIN YPHA-RELATED"/>
    <property type="match status" value="1"/>
</dbReference>
<feature type="transmembrane region" description="Helical" evidence="7">
    <location>
        <begin position="48"/>
        <end position="69"/>
    </location>
</feature>
<keyword evidence="4 7" id="KW-0812">Transmembrane</keyword>
<keyword evidence="6 7" id="KW-0472">Membrane</keyword>
<comment type="similarity">
    <text evidence="2">Belongs to the DoxX family.</text>
</comment>
<dbReference type="Pfam" id="PF07681">
    <property type="entry name" value="DoxX"/>
    <property type="match status" value="1"/>
</dbReference>
<gene>
    <name evidence="8" type="ORF">ACFQ21_23970</name>
</gene>
<comment type="caution">
    <text evidence="8">The sequence shown here is derived from an EMBL/GenBank/DDBJ whole genome shotgun (WGS) entry which is preliminary data.</text>
</comment>
<evidence type="ECO:0000256" key="6">
    <source>
        <dbReference type="ARBA" id="ARBA00023136"/>
    </source>
</evidence>
<dbReference type="PANTHER" id="PTHR33452">
    <property type="entry name" value="OXIDOREDUCTASE CATD-RELATED"/>
    <property type="match status" value="1"/>
</dbReference>
<organism evidence="8 9">
    <name type="scientific">Ohtaekwangia kribbensis</name>
    <dbReference type="NCBI Taxonomy" id="688913"/>
    <lineage>
        <taxon>Bacteria</taxon>
        <taxon>Pseudomonadati</taxon>
        <taxon>Bacteroidota</taxon>
        <taxon>Cytophagia</taxon>
        <taxon>Cytophagales</taxon>
        <taxon>Fulvivirgaceae</taxon>
        <taxon>Ohtaekwangia</taxon>
    </lineage>
</organism>
<evidence type="ECO:0000256" key="1">
    <source>
        <dbReference type="ARBA" id="ARBA00004651"/>
    </source>
</evidence>
<evidence type="ECO:0000256" key="3">
    <source>
        <dbReference type="ARBA" id="ARBA00022475"/>
    </source>
</evidence>
<evidence type="ECO:0000313" key="9">
    <source>
        <dbReference type="Proteomes" id="UP001597112"/>
    </source>
</evidence>
<evidence type="ECO:0000256" key="4">
    <source>
        <dbReference type="ARBA" id="ARBA00022692"/>
    </source>
</evidence>
<name>A0ABW3KBP3_9BACT</name>
<keyword evidence="3" id="KW-1003">Cell membrane</keyword>
<feature type="transmembrane region" description="Helical" evidence="7">
    <location>
        <begin position="100"/>
        <end position="121"/>
    </location>
</feature>
<dbReference type="RefSeq" id="WP_377583468.1">
    <property type="nucleotide sequence ID" value="NZ_JBHTKA010000008.1"/>
</dbReference>
<accession>A0ABW3KBP3</accession>
<dbReference type="InterPro" id="IPR032808">
    <property type="entry name" value="DoxX"/>
</dbReference>
<keyword evidence="9" id="KW-1185">Reference proteome</keyword>
<dbReference type="InterPro" id="IPR051907">
    <property type="entry name" value="DoxX-like_oxidoreductase"/>
</dbReference>
<protein>
    <submittedName>
        <fullName evidence="8">DoxX family protein</fullName>
    </submittedName>
</protein>
<feature type="transmembrane region" description="Helical" evidence="7">
    <location>
        <begin position="76"/>
        <end position="94"/>
    </location>
</feature>
<evidence type="ECO:0000256" key="2">
    <source>
        <dbReference type="ARBA" id="ARBA00006679"/>
    </source>
</evidence>
<dbReference type="Proteomes" id="UP001597112">
    <property type="component" value="Unassembled WGS sequence"/>
</dbReference>
<comment type="subcellular location">
    <subcellularLocation>
        <location evidence="1">Cell membrane</location>
        <topology evidence="1">Multi-pass membrane protein</topology>
    </subcellularLocation>
</comment>
<keyword evidence="5 7" id="KW-1133">Transmembrane helix</keyword>
<feature type="transmembrane region" description="Helical" evidence="7">
    <location>
        <begin position="12"/>
        <end position="28"/>
    </location>
</feature>
<evidence type="ECO:0000256" key="7">
    <source>
        <dbReference type="SAM" id="Phobius"/>
    </source>
</evidence>